<dbReference type="PANTHER" id="PTHR30061:SF50">
    <property type="entry name" value="MALTOSE_MALTODEXTRIN-BINDING PERIPLASMIC PROTEIN"/>
    <property type="match status" value="1"/>
</dbReference>
<dbReference type="GO" id="GO:1901982">
    <property type="term" value="F:maltose binding"/>
    <property type="evidence" value="ECO:0007669"/>
    <property type="project" value="TreeGrafter"/>
</dbReference>
<feature type="chain" id="PRO_5039746226" description="Maltodextrin-binding protein" evidence="5">
    <location>
        <begin position="21"/>
        <end position="430"/>
    </location>
</feature>
<dbReference type="Gene3D" id="3.40.190.10">
    <property type="entry name" value="Periplasmic binding protein-like II"/>
    <property type="match status" value="2"/>
</dbReference>
<evidence type="ECO:0000256" key="1">
    <source>
        <dbReference type="ARBA" id="ARBA00008520"/>
    </source>
</evidence>
<comment type="similarity">
    <text evidence="1 5">Belongs to the bacterial solute-binding protein 1 family.</text>
</comment>
<dbReference type="GO" id="GO:0015144">
    <property type="term" value="F:carbohydrate transmembrane transporter activity"/>
    <property type="evidence" value="ECO:0007669"/>
    <property type="project" value="InterPro"/>
</dbReference>
<dbReference type="SUPFAM" id="SSF53850">
    <property type="entry name" value="Periplasmic binding protein-like II"/>
    <property type="match status" value="1"/>
</dbReference>
<evidence type="ECO:0000256" key="4">
    <source>
        <dbReference type="ARBA" id="ARBA00022729"/>
    </source>
</evidence>
<reference evidence="7" key="1">
    <citation type="submission" date="2015-07" db="EMBL/GenBank/DDBJ databases">
        <title>Genome sequencing project for genomic taxonomy and phylogenomics of Bacillus-like bacteria.</title>
        <authorList>
            <person name="Liu B."/>
            <person name="Wang J."/>
            <person name="Zhu Y."/>
            <person name="Liu G."/>
            <person name="Chen Q."/>
            <person name="Chen Z."/>
            <person name="Lan J."/>
            <person name="Che J."/>
            <person name="Ge C."/>
            <person name="Shi H."/>
            <person name="Pan Z."/>
            <person name="Liu X."/>
        </authorList>
    </citation>
    <scope>NUCLEOTIDE SEQUENCE [LARGE SCALE GENOMIC DNA]</scope>
    <source>
        <strain evidence="7">FJAT-27997</strain>
    </source>
</reference>
<proteinExistence type="inferred from homology"/>
<keyword evidence="5" id="KW-1003">Cell membrane</keyword>
<dbReference type="PRINTS" id="PR00181">
    <property type="entry name" value="MALTOSEBP"/>
</dbReference>
<dbReference type="GO" id="GO:0055052">
    <property type="term" value="C:ATP-binding cassette (ABC) transporter complex, substrate-binding subunit-containing"/>
    <property type="evidence" value="ECO:0007669"/>
    <property type="project" value="TreeGrafter"/>
</dbReference>
<keyword evidence="2 5" id="KW-0813">Transport</keyword>
<gene>
    <name evidence="6" type="ORF">AC625_05645</name>
</gene>
<comment type="caution">
    <text evidence="6">The sequence shown here is derived from an EMBL/GenBank/DDBJ whole genome shotgun (WGS) entry which is preliminary data.</text>
</comment>
<comment type="subcellular location">
    <subcellularLocation>
        <location evidence="5">Cell membrane</location>
        <topology evidence="5">Lipid-anchor</topology>
    </subcellularLocation>
</comment>
<dbReference type="GO" id="GO:0015768">
    <property type="term" value="P:maltose transport"/>
    <property type="evidence" value="ECO:0007669"/>
    <property type="project" value="TreeGrafter"/>
</dbReference>
<evidence type="ECO:0000256" key="3">
    <source>
        <dbReference type="ARBA" id="ARBA00022597"/>
    </source>
</evidence>
<evidence type="ECO:0000313" key="6">
    <source>
        <dbReference type="EMBL" id="KMY49058.1"/>
    </source>
</evidence>
<dbReference type="InterPro" id="IPR006059">
    <property type="entry name" value="SBP"/>
</dbReference>
<evidence type="ECO:0000256" key="5">
    <source>
        <dbReference type="RuleBase" id="RU365005"/>
    </source>
</evidence>
<keyword evidence="5" id="KW-0472">Membrane</keyword>
<name>A0A0K9GQZ9_9BACI</name>
<dbReference type="GO" id="GO:0042956">
    <property type="term" value="P:maltodextrin transmembrane transport"/>
    <property type="evidence" value="ECO:0007669"/>
    <property type="project" value="TreeGrafter"/>
</dbReference>
<keyword evidence="7" id="KW-1185">Reference proteome</keyword>
<dbReference type="EMBL" id="LFZW01000001">
    <property type="protein sequence ID" value="KMY49058.1"/>
    <property type="molecule type" value="Genomic_DNA"/>
</dbReference>
<dbReference type="STRING" id="1679170.AC625_05645"/>
<dbReference type="PROSITE" id="PS51257">
    <property type="entry name" value="PROKAR_LIPOPROTEIN"/>
    <property type="match status" value="1"/>
</dbReference>
<evidence type="ECO:0000313" key="7">
    <source>
        <dbReference type="Proteomes" id="UP000037146"/>
    </source>
</evidence>
<organism evidence="6 7">
    <name type="scientific">Peribacillus loiseleuriae</name>
    <dbReference type="NCBI Taxonomy" id="1679170"/>
    <lineage>
        <taxon>Bacteria</taxon>
        <taxon>Bacillati</taxon>
        <taxon>Bacillota</taxon>
        <taxon>Bacilli</taxon>
        <taxon>Bacillales</taxon>
        <taxon>Bacillaceae</taxon>
        <taxon>Peribacillus</taxon>
    </lineage>
</organism>
<keyword evidence="5" id="KW-0449">Lipoprotein</keyword>
<dbReference type="AlphaFoldDB" id="A0A0K9GQZ9"/>
<feature type="signal peptide" evidence="5">
    <location>
        <begin position="1"/>
        <end position="20"/>
    </location>
</feature>
<evidence type="ECO:0000256" key="2">
    <source>
        <dbReference type="ARBA" id="ARBA00022448"/>
    </source>
</evidence>
<keyword evidence="3 5" id="KW-0762">Sugar transport</keyword>
<dbReference type="OrthoDB" id="9766758at2"/>
<dbReference type="InterPro" id="IPR006060">
    <property type="entry name" value="Maltose/Cyclodextrin-bd"/>
</dbReference>
<dbReference type="RefSeq" id="WP_049680390.1">
    <property type="nucleotide sequence ID" value="NZ_LFZW01000001.1"/>
</dbReference>
<dbReference type="Pfam" id="PF13416">
    <property type="entry name" value="SBP_bac_8"/>
    <property type="match status" value="1"/>
</dbReference>
<dbReference type="Proteomes" id="UP000037146">
    <property type="component" value="Unassembled WGS sequence"/>
</dbReference>
<dbReference type="PATRIC" id="fig|1679170.3.peg.1208"/>
<keyword evidence="4 5" id="KW-0732">Signal</keyword>
<sequence>MKKPLSIFMMLMLLIGILAACGAPEREIGTKSTDETKNKDKTAEEAKPEKLIVWEDIDKAVALKPAIESFEKEYGIKVEFQELNMADKMRDQLRLDGPAGKAPDVVTLPHDQIGQVVIEGLIQEINVSDDVLHTFTDSSVNAQMYDGKLFGLPKATETPVFIYNKALMSKAPKTMDELYTQAKELTKGDQYGFLALWDNFYFAHGVIAGMGGYVFNGTDKGLDPKDLGLNNEGAVKGAEYIQKWYKEGLFPKGIIGDNGSSTKDGLFNQGKVASVMDGPWAFQGMKDAGIDIGVSEMPTLPNGEHMKTFMGVKGWNITAFTKNPYWSTKLIEWLTNEENAKIRFELTQEIPPVKTLIEDPIITENEGAKAVAVQSQYAVPMPNIPEMAEVWKPVASALQTIATGKAEPKVAMDDAVKSIETNISANHPSK</sequence>
<protein>
    <recommendedName>
        <fullName evidence="5">Maltodextrin-binding protein</fullName>
    </recommendedName>
</protein>
<accession>A0A0K9GQZ9</accession>
<dbReference type="PANTHER" id="PTHR30061">
    <property type="entry name" value="MALTOSE-BINDING PERIPLASMIC PROTEIN"/>
    <property type="match status" value="1"/>
</dbReference>